<accession>A0AAP0Q295</accession>
<evidence type="ECO:0000313" key="1">
    <source>
        <dbReference type="EMBL" id="KAK9163239.1"/>
    </source>
</evidence>
<sequence length="158" mass="17772">MTATDDNTSIKRHPSNFKYVLTEKDFAYVKNKLFRPLRTSSATSLKWKNFLSTVLFEITSFKFPSVEIASSEVPSVEIYPTVEIPPSIDIHPLVAGRPTNVHSTRSFFKGTSTFSSRPSSHYLVIWEPNVDGILNIKGDSHHEFLVVEKCLGLPNKDG</sequence>
<dbReference type="Proteomes" id="UP001420932">
    <property type="component" value="Unassembled WGS sequence"/>
</dbReference>
<organism evidence="1 2">
    <name type="scientific">Stephania yunnanensis</name>
    <dbReference type="NCBI Taxonomy" id="152371"/>
    <lineage>
        <taxon>Eukaryota</taxon>
        <taxon>Viridiplantae</taxon>
        <taxon>Streptophyta</taxon>
        <taxon>Embryophyta</taxon>
        <taxon>Tracheophyta</taxon>
        <taxon>Spermatophyta</taxon>
        <taxon>Magnoliopsida</taxon>
        <taxon>Ranunculales</taxon>
        <taxon>Menispermaceae</taxon>
        <taxon>Menispermoideae</taxon>
        <taxon>Cissampelideae</taxon>
        <taxon>Stephania</taxon>
    </lineage>
</organism>
<dbReference type="AlphaFoldDB" id="A0AAP0Q295"/>
<reference evidence="1 2" key="1">
    <citation type="submission" date="2024-01" db="EMBL/GenBank/DDBJ databases">
        <title>Genome assemblies of Stephania.</title>
        <authorList>
            <person name="Yang L."/>
        </authorList>
    </citation>
    <scope>NUCLEOTIDE SEQUENCE [LARGE SCALE GENOMIC DNA]</scope>
    <source>
        <strain evidence="1">YNDBR</strain>
        <tissue evidence="1">Leaf</tissue>
    </source>
</reference>
<evidence type="ECO:0000313" key="2">
    <source>
        <dbReference type="Proteomes" id="UP001420932"/>
    </source>
</evidence>
<gene>
    <name evidence="1" type="ORF">Syun_004141</name>
</gene>
<keyword evidence="2" id="KW-1185">Reference proteome</keyword>
<proteinExistence type="predicted"/>
<protein>
    <submittedName>
        <fullName evidence="1">Uncharacterized protein</fullName>
    </submittedName>
</protein>
<dbReference type="EMBL" id="JBBNAF010000002">
    <property type="protein sequence ID" value="KAK9163239.1"/>
    <property type="molecule type" value="Genomic_DNA"/>
</dbReference>
<name>A0AAP0Q295_9MAGN</name>
<comment type="caution">
    <text evidence="1">The sequence shown here is derived from an EMBL/GenBank/DDBJ whole genome shotgun (WGS) entry which is preliminary data.</text>
</comment>